<dbReference type="InParanoid" id="K0YJY5"/>
<dbReference type="AlphaFoldDB" id="K0YJY5"/>
<keyword evidence="2" id="KW-0472">Membrane</keyword>
<dbReference type="PATRIC" id="fig|742818.3.peg.1529"/>
<feature type="transmembrane region" description="Helical" evidence="2">
    <location>
        <begin position="97"/>
        <end position="128"/>
    </location>
</feature>
<dbReference type="EMBL" id="ADMD01000007">
    <property type="protein sequence ID" value="EJZ83927.1"/>
    <property type="molecule type" value="Genomic_DNA"/>
</dbReference>
<feature type="compositionally biased region" description="Polar residues" evidence="1">
    <location>
        <begin position="1"/>
        <end position="13"/>
    </location>
</feature>
<feature type="region of interest" description="Disordered" evidence="1">
    <location>
        <begin position="43"/>
        <end position="74"/>
    </location>
</feature>
<feature type="domain" description="Glycine zipper-like" evidence="3">
    <location>
        <begin position="96"/>
        <end position="131"/>
    </location>
</feature>
<evidence type="ECO:0000256" key="2">
    <source>
        <dbReference type="SAM" id="Phobius"/>
    </source>
</evidence>
<feature type="region of interest" description="Disordered" evidence="1">
    <location>
        <begin position="1"/>
        <end position="27"/>
    </location>
</feature>
<evidence type="ECO:0000259" key="3">
    <source>
        <dbReference type="Pfam" id="PF26273"/>
    </source>
</evidence>
<dbReference type="HOGENOM" id="CLU_1863838_0_0_11"/>
<dbReference type="Pfam" id="PF26273">
    <property type="entry name" value="Gly_zipper"/>
    <property type="match status" value="1"/>
</dbReference>
<accession>K0YJY5</accession>
<proteinExistence type="predicted"/>
<keyword evidence="5" id="KW-1185">Reference proteome</keyword>
<protein>
    <recommendedName>
        <fullName evidence="3">Glycine zipper-like domain-containing protein</fullName>
    </recommendedName>
</protein>
<evidence type="ECO:0000313" key="5">
    <source>
        <dbReference type="Proteomes" id="UP000006069"/>
    </source>
</evidence>
<feature type="compositionally biased region" description="Polar residues" evidence="1">
    <location>
        <begin position="59"/>
        <end position="69"/>
    </location>
</feature>
<evidence type="ECO:0000256" key="1">
    <source>
        <dbReference type="SAM" id="MobiDB-lite"/>
    </source>
</evidence>
<sequence>MLSFDSCDNTEVTGNAPGKEGVVQQTNSSEDCLCREPMYAQETSQNEALTEKAGCSPSKGASVSTSTASEEVDRAVLHGESSKKSFEGRELSSINGLALGLCLGVAFGIIFDSLAIGIGLGLALGAAFDALKGKIGK</sequence>
<reference evidence="4 5" key="1">
    <citation type="submission" date="2012-08" db="EMBL/GenBank/DDBJ databases">
        <title>The Genome Sequence of Slackia piriformis YIT 12062.</title>
        <authorList>
            <consortium name="The Broad Institute Genome Sequencing Platform"/>
            <person name="Earl A."/>
            <person name="Ward D."/>
            <person name="Feldgarden M."/>
            <person name="Gevers D."/>
            <person name="Morotomi M."/>
            <person name="Walker B."/>
            <person name="Young S.K."/>
            <person name="Zeng Q."/>
            <person name="Gargeya S."/>
            <person name="Fitzgerald M."/>
            <person name="Haas B."/>
            <person name="Abouelleil A."/>
            <person name="Alvarado L."/>
            <person name="Arachchi H.M."/>
            <person name="Berlin A.M."/>
            <person name="Chapman S.B."/>
            <person name="Goldberg J."/>
            <person name="Griggs A."/>
            <person name="Gujja S."/>
            <person name="Hansen M."/>
            <person name="Howarth C."/>
            <person name="Imamovic A."/>
            <person name="Larimer J."/>
            <person name="McCowen C."/>
            <person name="Montmayeur A."/>
            <person name="Murphy C."/>
            <person name="Neiman D."/>
            <person name="Pearson M."/>
            <person name="Priest M."/>
            <person name="Roberts A."/>
            <person name="Saif S."/>
            <person name="Shea T."/>
            <person name="Sisk P."/>
            <person name="Sykes S."/>
            <person name="Wortman J."/>
            <person name="Nusbaum C."/>
            <person name="Birren B."/>
        </authorList>
    </citation>
    <scope>NUCLEOTIDE SEQUENCE [LARGE SCALE GENOMIC DNA]</scope>
    <source>
        <strain evidence="4 5">YIT 12062</strain>
    </source>
</reference>
<comment type="caution">
    <text evidence="4">The sequence shown here is derived from an EMBL/GenBank/DDBJ whole genome shotgun (WGS) entry which is preliminary data.</text>
</comment>
<gene>
    <name evidence="4" type="ORF">HMPREF9451_01452</name>
</gene>
<evidence type="ECO:0000313" key="4">
    <source>
        <dbReference type="EMBL" id="EJZ83927.1"/>
    </source>
</evidence>
<dbReference type="Proteomes" id="UP000006069">
    <property type="component" value="Unassembled WGS sequence"/>
</dbReference>
<organism evidence="4 5">
    <name type="scientific">Slackia piriformis YIT 12062</name>
    <dbReference type="NCBI Taxonomy" id="742818"/>
    <lineage>
        <taxon>Bacteria</taxon>
        <taxon>Bacillati</taxon>
        <taxon>Actinomycetota</taxon>
        <taxon>Coriobacteriia</taxon>
        <taxon>Eggerthellales</taxon>
        <taxon>Eggerthellaceae</taxon>
        <taxon>Slackia</taxon>
    </lineage>
</organism>
<keyword evidence="2" id="KW-1133">Transmembrane helix</keyword>
<dbReference type="InterPro" id="IPR058598">
    <property type="entry name" value="Gly_zipper-like_dom"/>
</dbReference>
<keyword evidence="2" id="KW-0812">Transmembrane</keyword>
<name>K0YJY5_9ACTN</name>